<organism evidence="14 15">
    <name type="scientific">Thermoflavifilum aggregans</name>
    <dbReference type="NCBI Taxonomy" id="454188"/>
    <lineage>
        <taxon>Bacteria</taxon>
        <taxon>Pseudomonadati</taxon>
        <taxon>Bacteroidota</taxon>
        <taxon>Chitinophagia</taxon>
        <taxon>Chitinophagales</taxon>
        <taxon>Chitinophagaceae</taxon>
        <taxon>Thermoflavifilum</taxon>
    </lineage>
</organism>
<proteinExistence type="inferred from homology"/>
<dbReference type="InterPro" id="IPR015424">
    <property type="entry name" value="PyrdxlP-dep_Trfase"/>
</dbReference>
<dbReference type="OrthoDB" id="9813612at2"/>
<dbReference type="GO" id="GO:0004400">
    <property type="term" value="F:histidinol-phosphate transaminase activity"/>
    <property type="evidence" value="ECO:0007669"/>
    <property type="project" value="UniProtKB-UniRule"/>
</dbReference>
<comment type="catalytic activity">
    <reaction evidence="11 12">
        <text>L-histidinol phosphate + 2-oxoglutarate = 3-(imidazol-4-yl)-2-oxopropyl phosphate + L-glutamate</text>
        <dbReference type="Rhea" id="RHEA:23744"/>
        <dbReference type="ChEBI" id="CHEBI:16810"/>
        <dbReference type="ChEBI" id="CHEBI:29985"/>
        <dbReference type="ChEBI" id="CHEBI:57766"/>
        <dbReference type="ChEBI" id="CHEBI:57980"/>
        <dbReference type="EC" id="2.6.1.9"/>
    </reaction>
</comment>
<feature type="modified residue" description="N6-(pyridoxal phosphate)lysine" evidence="12">
    <location>
        <position position="209"/>
    </location>
</feature>
<dbReference type="AlphaFoldDB" id="A0A2M9CWK1"/>
<dbReference type="EC" id="2.6.1.9" evidence="12"/>
<evidence type="ECO:0000256" key="6">
    <source>
        <dbReference type="ARBA" id="ARBA00022576"/>
    </source>
</evidence>
<sequence>MFDLQQLIRPNIRQLTPYSSARDEFSGEAQIFLDANENAWGSPLPKSYNRYPDPLQHRLKSRIATLKQIPETQIFLGNGSDECIDLTLRAFCEPRQDEVIICPPTYGMYEVCAHIQDAIVKRVPLTADFQLDTEGILRAVSPQTKLIILCSPNNPTGNCFRREDVERLLQAFSGIVAIDEAYIDFAGQPGFLHRLQEFPNLIVWQTFSKAWGLAGLRVGMAFASAAIIEILNKIKYPYNISQLTQETLLQALNRTDQIEQWKTYIIQQRQALSQALQQMDMVQKVYPSEANFLLVKIRQARKVYTYLLQQGIVVRDRSQVALCEDCLRITVGRPEENEKLLAGLQAYQAQQTASGPLSH</sequence>
<comment type="caution">
    <text evidence="14">The sequence shown here is derived from an EMBL/GenBank/DDBJ whole genome shotgun (WGS) entry which is preliminary data.</text>
</comment>
<dbReference type="Proteomes" id="UP000230000">
    <property type="component" value="Unassembled WGS sequence"/>
</dbReference>
<reference evidence="14 15" key="1">
    <citation type="submission" date="2017-11" db="EMBL/GenBank/DDBJ databases">
        <title>Genomic Encyclopedia of Archaeal and Bacterial Type Strains, Phase II (KMG-II): From Individual Species to Whole Genera.</title>
        <authorList>
            <person name="Goeker M."/>
        </authorList>
    </citation>
    <scope>NUCLEOTIDE SEQUENCE [LARGE SCALE GENOMIC DNA]</scope>
    <source>
        <strain evidence="14 15">DSM 27268</strain>
    </source>
</reference>
<dbReference type="Gene3D" id="3.40.640.10">
    <property type="entry name" value="Type I PLP-dependent aspartate aminotransferase-like (Major domain)"/>
    <property type="match status" value="1"/>
</dbReference>
<evidence type="ECO:0000313" key="14">
    <source>
        <dbReference type="EMBL" id="PJJ76270.1"/>
    </source>
</evidence>
<name>A0A2M9CWK1_9BACT</name>
<dbReference type="SUPFAM" id="SSF53383">
    <property type="entry name" value="PLP-dependent transferases"/>
    <property type="match status" value="1"/>
</dbReference>
<evidence type="ECO:0000256" key="10">
    <source>
        <dbReference type="ARBA" id="ARBA00023102"/>
    </source>
</evidence>
<evidence type="ECO:0000313" key="15">
    <source>
        <dbReference type="Proteomes" id="UP000230000"/>
    </source>
</evidence>
<comment type="similarity">
    <text evidence="4 12">Belongs to the class-II pyridoxal-phosphate-dependent aminotransferase family. Histidinol-phosphate aminotransferase subfamily.</text>
</comment>
<keyword evidence="8 12" id="KW-0808">Transferase</keyword>
<keyword evidence="7 12" id="KW-0028">Amino-acid biosynthesis</keyword>
<keyword evidence="6 12" id="KW-0032">Aminotransferase</keyword>
<comment type="pathway">
    <text evidence="3">Lipid metabolism.</text>
</comment>
<protein>
    <recommendedName>
        <fullName evidence="12">Histidinol-phosphate aminotransferase</fullName>
        <ecNumber evidence="12">2.6.1.9</ecNumber>
    </recommendedName>
    <alternativeName>
        <fullName evidence="12">Imidazole acetol-phosphate transaminase</fullName>
    </alternativeName>
</protein>
<accession>A0A2M9CWK1</accession>
<dbReference type="PROSITE" id="PS00599">
    <property type="entry name" value="AA_TRANSFER_CLASS_2"/>
    <property type="match status" value="1"/>
</dbReference>
<evidence type="ECO:0000259" key="13">
    <source>
        <dbReference type="Pfam" id="PF00155"/>
    </source>
</evidence>
<dbReference type="HAMAP" id="MF_01023">
    <property type="entry name" value="HisC_aminotrans_2"/>
    <property type="match status" value="1"/>
</dbReference>
<evidence type="ECO:0000256" key="4">
    <source>
        <dbReference type="ARBA" id="ARBA00007970"/>
    </source>
</evidence>
<evidence type="ECO:0000256" key="7">
    <source>
        <dbReference type="ARBA" id="ARBA00022605"/>
    </source>
</evidence>
<dbReference type="InterPro" id="IPR015422">
    <property type="entry name" value="PyrdxlP-dep_Trfase_small"/>
</dbReference>
<evidence type="ECO:0000256" key="5">
    <source>
        <dbReference type="ARBA" id="ARBA00011738"/>
    </source>
</evidence>
<evidence type="ECO:0000256" key="1">
    <source>
        <dbReference type="ARBA" id="ARBA00001933"/>
    </source>
</evidence>
<gene>
    <name evidence="12" type="primary">hisC</name>
    <name evidence="14" type="ORF">BXY57_1880</name>
</gene>
<dbReference type="InterPro" id="IPR001917">
    <property type="entry name" value="Aminotrans_II_pyridoxalP_BS"/>
</dbReference>
<dbReference type="CDD" id="cd00609">
    <property type="entry name" value="AAT_like"/>
    <property type="match status" value="1"/>
</dbReference>
<dbReference type="RefSeq" id="WP_100314781.1">
    <property type="nucleotide sequence ID" value="NZ_PGFG01000001.1"/>
</dbReference>
<evidence type="ECO:0000256" key="2">
    <source>
        <dbReference type="ARBA" id="ARBA00005011"/>
    </source>
</evidence>
<comment type="cofactor">
    <cofactor evidence="1 12">
        <name>pyridoxal 5'-phosphate</name>
        <dbReference type="ChEBI" id="CHEBI:597326"/>
    </cofactor>
</comment>
<dbReference type="EMBL" id="PGFG01000001">
    <property type="protein sequence ID" value="PJJ76270.1"/>
    <property type="molecule type" value="Genomic_DNA"/>
</dbReference>
<dbReference type="UniPathway" id="UPA00031">
    <property type="reaction ID" value="UER00012"/>
</dbReference>
<dbReference type="InterPro" id="IPR015421">
    <property type="entry name" value="PyrdxlP-dep_Trfase_major"/>
</dbReference>
<dbReference type="Pfam" id="PF00155">
    <property type="entry name" value="Aminotran_1_2"/>
    <property type="match status" value="1"/>
</dbReference>
<dbReference type="PANTHER" id="PTHR42885">
    <property type="entry name" value="HISTIDINOL-PHOSPHATE AMINOTRANSFERASE-RELATED"/>
    <property type="match status" value="1"/>
</dbReference>
<evidence type="ECO:0000256" key="8">
    <source>
        <dbReference type="ARBA" id="ARBA00022679"/>
    </source>
</evidence>
<comment type="pathway">
    <text evidence="2 12">Amino-acid biosynthesis; L-histidine biosynthesis; L-histidine from 5-phospho-alpha-D-ribose 1-diphosphate: step 7/9.</text>
</comment>
<keyword evidence="15" id="KW-1185">Reference proteome</keyword>
<dbReference type="NCBIfam" id="TIGR01141">
    <property type="entry name" value="hisC"/>
    <property type="match status" value="1"/>
</dbReference>
<dbReference type="GO" id="GO:0000105">
    <property type="term" value="P:L-histidine biosynthetic process"/>
    <property type="evidence" value="ECO:0007669"/>
    <property type="project" value="UniProtKB-UniRule"/>
</dbReference>
<evidence type="ECO:0000256" key="9">
    <source>
        <dbReference type="ARBA" id="ARBA00022898"/>
    </source>
</evidence>
<feature type="domain" description="Aminotransferase class I/classII large" evidence="13">
    <location>
        <begin position="46"/>
        <end position="342"/>
    </location>
</feature>
<dbReference type="Gene3D" id="3.90.1150.10">
    <property type="entry name" value="Aspartate Aminotransferase, domain 1"/>
    <property type="match status" value="1"/>
</dbReference>
<dbReference type="PANTHER" id="PTHR42885:SF2">
    <property type="entry name" value="HISTIDINOL-PHOSPHATE AMINOTRANSFERASE"/>
    <property type="match status" value="1"/>
</dbReference>
<evidence type="ECO:0000256" key="11">
    <source>
        <dbReference type="ARBA" id="ARBA00047481"/>
    </source>
</evidence>
<keyword evidence="10 12" id="KW-0368">Histidine biosynthesis</keyword>
<evidence type="ECO:0000256" key="12">
    <source>
        <dbReference type="HAMAP-Rule" id="MF_01023"/>
    </source>
</evidence>
<dbReference type="GO" id="GO:0030170">
    <property type="term" value="F:pyridoxal phosphate binding"/>
    <property type="evidence" value="ECO:0007669"/>
    <property type="project" value="InterPro"/>
</dbReference>
<comment type="subunit">
    <text evidence="5 12">Homodimer.</text>
</comment>
<keyword evidence="9 12" id="KW-0663">Pyridoxal phosphate</keyword>
<evidence type="ECO:0000256" key="3">
    <source>
        <dbReference type="ARBA" id="ARBA00005189"/>
    </source>
</evidence>
<dbReference type="InterPro" id="IPR005861">
    <property type="entry name" value="HisP_aminotrans"/>
</dbReference>
<dbReference type="InterPro" id="IPR004839">
    <property type="entry name" value="Aminotransferase_I/II_large"/>
</dbReference>